<keyword evidence="3" id="KW-0862">Zinc</keyword>
<comment type="caution">
    <text evidence="6">The sequence shown here is derived from an EMBL/GenBank/DDBJ whole genome shotgun (WGS) entry which is preliminary data.</text>
</comment>
<evidence type="ECO:0000256" key="2">
    <source>
        <dbReference type="ARBA" id="ARBA00022771"/>
    </source>
</evidence>
<dbReference type="Pfam" id="PF04434">
    <property type="entry name" value="SWIM"/>
    <property type="match status" value="1"/>
</dbReference>
<keyword evidence="2 4" id="KW-0863">Zinc-finger</keyword>
<protein>
    <recommendedName>
        <fullName evidence="5">SWIM-type domain-containing protein</fullName>
    </recommendedName>
</protein>
<organism evidence="6 7">
    <name type="scientific">Solanum commersonii</name>
    <name type="common">Commerson's wild potato</name>
    <name type="synonym">Commerson's nightshade</name>
    <dbReference type="NCBI Taxonomy" id="4109"/>
    <lineage>
        <taxon>Eukaryota</taxon>
        <taxon>Viridiplantae</taxon>
        <taxon>Streptophyta</taxon>
        <taxon>Embryophyta</taxon>
        <taxon>Tracheophyta</taxon>
        <taxon>Spermatophyta</taxon>
        <taxon>Magnoliopsida</taxon>
        <taxon>eudicotyledons</taxon>
        <taxon>Gunneridae</taxon>
        <taxon>Pentapetalae</taxon>
        <taxon>asterids</taxon>
        <taxon>lamiids</taxon>
        <taxon>Solanales</taxon>
        <taxon>Solanaceae</taxon>
        <taxon>Solanoideae</taxon>
        <taxon>Solaneae</taxon>
        <taxon>Solanum</taxon>
    </lineage>
</organism>
<dbReference type="Proteomes" id="UP000824120">
    <property type="component" value="Chromosome 8"/>
</dbReference>
<evidence type="ECO:0000313" key="7">
    <source>
        <dbReference type="Proteomes" id="UP000824120"/>
    </source>
</evidence>
<evidence type="ECO:0000256" key="1">
    <source>
        <dbReference type="ARBA" id="ARBA00022723"/>
    </source>
</evidence>
<dbReference type="GO" id="GO:0008270">
    <property type="term" value="F:zinc ion binding"/>
    <property type="evidence" value="ECO:0007669"/>
    <property type="project" value="UniProtKB-KW"/>
</dbReference>
<sequence>MCSCRELDLDKIPCQHAMAMLRHKFGDEYGKMIYKFSSPYYKVELYILAYAHSIYLMPAEEY</sequence>
<evidence type="ECO:0000256" key="4">
    <source>
        <dbReference type="PROSITE-ProRule" id="PRU00325"/>
    </source>
</evidence>
<accession>A0A9J5XMT0</accession>
<dbReference type="InterPro" id="IPR006564">
    <property type="entry name" value="Znf_PMZ"/>
</dbReference>
<dbReference type="OrthoDB" id="1182459at2759"/>
<evidence type="ECO:0000259" key="5">
    <source>
        <dbReference type="PROSITE" id="PS50966"/>
    </source>
</evidence>
<feature type="domain" description="SWIM-type" evidence="5">
    <location>
        <begin position="1"/>
        <end position="25"/>
    </location>
</feature>
<dbReference type="EMBL" id="JACXVP010000008">
    <property type="protein sequence ID" value="KAG5589547.1"/>
    <property type="molecule type" value="Genomic_DNA"/>
</dbReference>
<keyword evidence="1" id="KW-0479">Metal-binding</keyword>
<name>A0A9J5XMT0_SOLCO</name>
<dbReference type="AlphaFoldDB" id="A0A9J5XMT0"/>
<dbReference type="SMART" id="SM00575">
    <property type="entry name" value="ZnF_PMZ"/>
    <property type="match status" value="1"/>
</dbReference>
<dbReference type="PROSITE" id="PS50966">
    <property type="entry name" value="ZF_SWIM"/>
    <property type="match status" value="1"/>
</dbReference>
<evidence type="ECO:0000313" key="6">
    <source>
        <dbReference type="EMBL" id="KAG5589547.1"/>
    </source>
</evidence>
<evidence type="ECO:0000256" key="3">
    <source>
        <dbReference type="ARBA" id="ARBA00022833"/>
    </source>
</evidence>
<proteinExistence type="predicted"/>
<gene>
    <name evidence="6" type="ORF">H5410_040061</name>
</gene>
<keyword evidence="7" id="KW-1185">Reference proteome</keyword>
<reference evidence="6 7" key="1">
    <citation type="submission" date="2020-09" db="EMBL/GenBank/DDBJ databases">
        <title>De no assembly of potato wild relative species, Solanum commersonii.</title>
        <authorList>
            <person name="Cho K."/>
        </authorList>
    </citation>
    <scope>NUCLEOTIDE SEQUENCE [LARGE SCALE GENOMIC DNA]</scope>
    <source>
        <strain evidence="6">LZ3.2</strain>
        <tissue evidence="6">Leaf</tissue>
    </source>
</reference>
<dbReference type="InterPro" id="IPR007527">
    <property type="entry name" value="Znf_SWIM"/>
</dbReference>